<accession>A0A8H3VX82</accession>
<comment type="cofactor">
    <cofactor evidence="1 6">
        <name>FAD</name>
        <dbReference type="ChEBI" id="CHEBI:57692"/>
    </cofactor>
</comment>
<dbReference type="PANTHER" id="PTHR11530:SF11">
    <property type="entry name" value="D-ASPARTATE OXIDASE"/>
    <property type="match status" value="1"/>
</dbReference>
<evidence type="ECO:0000313" key="8">
    <source>
        <dbReference type="EMBL" id="KAF0317098.1"/>
    </source>
</evidence>
<evidence type="ECO:0000256" key="2">
    <source>
        <dbReference type="ARBA" id="ARBA00006730"/>
    </source>
</evidence>
<dbReference type="GO" id="GO:0005737">
    <property type="term" value="C:cytoplasm"/>
    <property type="evidence" value="ECO:0007669"/>
    <property type="project" value="TreeGrafter"/>
</dbReference>
<feature type="binding site" evidence="6">
    <location>
        <position position="307"/>
    </location>
    <ligand>
        <name>D-dopa</name>
        <dbReference type="ChEBI" id="CHEBI:149689"/>
    </ligand>
</feature>
<evidence type="ECO:0000256" key="5">
    <source>
        <dbReference type="ARBA" id="ARBA00023002"/>
    </source>
</evidence>
<evidence type="ECO:0000256" key="3">
    <source>
        <dbReference type="ARBA" id="ARBA00022630"/>
    </source>
</evidence>
<proteinExistence type="inferred from homology"/>
<dbReference type="InterPro" id="IPR006076">
    <property type="entry name" value="FAD-dep_OxRdtase"/>
</dbReference>
<dbReference type="Gene3D" id="3.40.50.720">
    <property type="entry name" value="NAD(P)-binding Rossmann-like Domain"/>
    <property type="match status" value="1"/>
</dbReference>
<reference evidence="8 9" key="1">
    <citation type="submission" date="2019-12" db="EMBL/GenBank/DDBJ databases">
        <title>A genome sequence resource for the geographically widespread anthracnose pathogen Colletotrichum asianum.</title>
        <authorList>
            <person name="Meng Y."/>
        </authorList>
    </citation>
    <scope>NUCLEOTIDE SEQUENCE [LARGE SCALE GENOMIC DNA]</scope>
    <source>
        <strain evidence="8 9">ICMP 18580</strain>
    </source>
</reference>
<feature type="binding site" evidence="6">
    <location>
        <position position="158"/>
    </location>
    <ligand>
        <name>FAD</name>
        <dbReference type="ChEBI" id="CHEBI:57692"/>
    </ligand>
</feature>
<keyword evidence="9" id="KW-1185">Reference proteome</keyword>
<dbReference type="SUPFAM" id="SSF54373">
    <property type="entry name" value="FAD-linked reductases, C-terminal domain"/>
    <property type="match status" value="1"/>
</dbReference>
<sequence length="342" mass="38299">MPKITILGAGITGLTIASQLPRGYDVTVVARNLPNDPESQEWASPWAGAVFMGMIPSTLREQRMQLDAFWTWWKLALEHPESSVRRVDMYDLVDGSSEDQVWYANKLPDYRVLSKDELPSGASFGMAYKSIIITPSIYLAWARKRLEATGVKFQHLHVNSLSDLRGMGHDLLINCTGVGARYLTDVADLDMQEVRGQTILVKSDFNKIWIRRGKDYTYALGRPDGTAILGGLKTFDSVDTGVDDTLRTNILQRVHENLPKDFPPPDRARANILRDIVGIRPQRKTGTRVEKTVVRGQHVVHAYGPQGGGYIFSFGLANEVVNLVERFVSAEYIPETQLRANL</sequence>
<keyword evidence="5" id="KW-0560">Oxidoreductase</keyword>
<keyword evidence="3" id="KW-0285">Flavoprotein</keyword>
<comment type="similarity">
    <text evidence="2">Belongs to the DAMOX/DASOX family.</text>
</comment>
<protein>
    <submittedName>
        <fullName evidence="8">Putative FAD dependent oxidoreductase</fullName>
    </submittedName>
</protein>
<dbReference type="Pfam" id="PF01266">
    <property type="entry name" value="DAO"/>
    <property type="match status" value="1"/>
</dbReference>
<comment type="caution">
    <text evidence="8">The sequence shown here is derived from an EMBL/GenBank/DDBJ whole genome shotgun (WGS) entry which is preliminary data.</text>
</comment>
<feature type="domain" description="FAD dependent oxidoreductase" evidence="7">
    <location>
        <begin position="4"/>
        <end position="322"/>
    </location>
</feature>
<dbReference type="Proteomes" id="UP000434172">
    <property type="component" value="Unassembled WGS sequence"/>
</dbReference>
<evidence type="ECO:0000313" key="9">
    <source>
        <dbReference type="Proteomes" id="UP000434172"/>
    </source>
</evidence>
<name>A0A8H3VX82_9PEZI</name>
<gene>
    <name evidence="8" type="ORF">GQ607_015685</name>
</gene>
<dbReference type="PIRSF" id="PIRSF000189">
    <property type="entry name" value="D-aa_oxidase"/>
    <property type="match status" value="1"/>
</dbReference>
<keyword evidence="4 6" id="KW-0274">FAD</keyword>
<evidence type="ECO:0000256" key="6">
    <source>
        <dbReference type="PIRSR" id="PIRSR000189-1"/>
    </source>
</evidence>
<dbReference type="Gene3D" id="3.30.9.10">
    <property type="entry name" value="D-Amino Acid Oxidase, subunit A, domain 2"/>
    <property type="match status" value="1"/>
</dbReference>
<dbReference type="EMBL" id="WOWK01000138">
    <property type="protein sequence ID" value="KAF0317098.1"/>
    <property type="molecule type" value="Genomic_DNA"/>
</dbReference>
<dbReference type="InterPro" id="IPR023209">
    <property type="entry name" value="DAO"/>
</dbReference>
<dbReference type="GO" id="GO:0071949">
    <property type="term" value="F:FAD binding"/>
    <property type="evidence" value="ECO:0007669"/>
    <property type="project" value="InterPro"/>
</dbReference>
<dbReference type="OrthoDB" id="2015447at2759"/>
<dbReference type="SUPFAM" id="SSF51971">
    <property type="entry name" value="Nucleotide-binding domain"/>
    <property type="match status" value="1"/>
</dbReference>
<feature type="binding site" evidence="6">
    <location>
        <position position="280"/>
    </location>
    <ligand>
        <name>D-dopa</name>
        <dbReference type="ChEBI" id="CHEBI:149689"/>
    </ligand>
</feature>
<evidence type="ECO:0000256" key="4">
    <source>
        <dbReference type="ARBA" id="ARBA00022827"/>
    </source>
</evidence>
<feature type="binding site" evidence="6">
    <location>
        <position position="176"/>
    </location>
    <ligand>
        <name>FAD</name>
        <dbReference type="ChEBI" id="CHEBI:57692"/>
    </ligand>
</feature>
<dbReference type="GO" id="GO:0003884">
    <property type="term" value="F:D-amino-acid oxidase activity"/>
    <property type="evidence" value="ECO:0007669"/>
    <property type="project" value="InterPro"/>
</dbReference>
<evidence type="ECO:0000256" key="1">
    <source>
        <dbReference type="ARBA" id="ARBA00001974"/>
    </source>
</evidence>
<evidence type="ECO:0000259" key="7">
    <source>
        <dbReference type="Pfam" id="PF01266"/>
    </source>
</evidence>
<dbReference type="AlphaFoldDB" id="A0A8H3VX82"/>
<dbReference type="PANTHER" id="PTHR11530">
    <property type="entry name" value="D-AMINO ACID OXIDASE"/>
    <property type="match status" value="1"/>
</dbReference>
<organism evidence="8 9">
    <name type="scientific">Colletotrichum asianum</name>
    <dbReference type="NCBI Taxonomy" id="702518"/>
    <lineage>
        <taxon>Eukaryota</taxon>
        <taxon>Fungi</taxon>
        <taxon>Dikarya</taxon>
        <taxon>Ascomycota</taxon>
        <taxon>Pezizomycotina</taxon>
        <taxon>Sordariomycetes</taxon>
        <taxon>Hypocreomycetidae</taxon>
        <taxon>Glomerellales</taxon>
        <taxon>Glomerellaceae</taxon>
        <taxon>Colletotrichum</taxon>
        <taxon>Colletotrichum gloeosporioides species complex</taxon>
    </lineage>
</organism>
<dbReference type="GO" id="GO:0019478">
    <property type="term" value="P:D-amino acid catabolic process"/>
    <property type="evidence" value="ECO:0007669"/>
    <property type="project" value="TreeGrafter"/>
</dbReference>